<keyword evidence="4" id="KW-0413">Isomerase</keyword>
<evidence type="ECO:0000259" key="5">
    <source>
        <dbReference type="Pfam" id="PF00849"/>
    </source>
</evidence>
<reference evidence="6 7" key="1">
    <citation type="journal article" date="2020" name="Nat. Food">
        <title>A phased Vanilla planifolia genome enables genetic improvement of flavour and production.</title>
        <authorList>
            <person name="Hasing T."/>
            <person name="Tang H."/>
            <person name="Brym M."/>
            <person name="Khazi F."/>
            <person name="Huang T."/>
            <person name="Chambers A.H."/>
        </authorList>
    </citation>
    <scope>NUCLEOTIDE SEQUENCE [LARGE SCALE GENOMIC DNA]</scope>
    <source>
        <tissue evidence="6">Leaf</tissue>
    </source>
</reference>
<comment type="subcellular location">
    <subcellularLocation>
        <location evidence="1">Mitochondrion</location>
    </subcellularLocation>
</comment>
<dbReference type="InterPro" id="IPR050188">
    <property type="entry name" value="RluA_PseudoU_synthase"/>
</dbReference>
<evidence type="ECO:0000313" key="7">
    <source>
        <dbReference type="Proteomes" id="UP000639772"/>
    </source>
</evidence>
<dbReference type="SUPFAM" id="SSF55120">
    <property type="entry name" value="Pseudouridine synthase"/>
    <property type="match status" value="1"/>
</dbReference>
<protein>
    <recommendedName>
        <fullName evidence="5">Pseudouridine synthase RsuA/RluA-like domain-containing protein</fullName>
    </recommendedName>
</protein>
<accession>A0A835R0M0</accession>
<dbReference type="OrthoDB" id="428658at2759"/>
<evidence type="ECO:0000313" key="6">
    <source>
        <dbReference type="EMBL" id="KAG0483230.1"/>
    </source>
</evidence>
<dbReference type="Proteomes" id="UP000639772">
    <property type="component" value="Unassembled WGS sequence"/>
</dbReference>
<evidence type="ECO:0000256" key="3">
    <source>
        <dbReference type="ARBA" id="ARBA00023128"/>
    </source>
</evidence>
<name>A0A835R0M0_VANPL</name>
<dbReference type="GO" id="GO:0003723">
    <property type="term" value="F:RNA binding"/>
    <property type="evidence" value="ECO:0007669"/>
    <property type="project" value="InterPro"/>
</dbReference>
<dbReference type="Gene3D" id="3.30.2350.10">
    <property type="entry name" value="Pseudouridine synthase"/>
    <property type="match status" value="1"/>
</dbReference>
<dbReference type="InterPro" id="IPR020103">
    <property type="entry name" value="PsdUridine_synth_cat_dom_sf"/>
</dbReference>
<dbReference type="PANTHER" id="PTHR21600:SF81">
    <property type="entry name" value="21S RRNA PSEUDOURIDINE(2819) SYNTHASE"/>
    <property type="match status" value="1"/>
</dbReference>
<evidence type="ECO:0000256" key="1">
    <source>
        <dbReference type="ARBA" id="ARBA00004173"/>
    </source>
</evidence>
<dbReference type="PANTHER" id="PTHR21600">
    <property type="entry name" value="MITOCHONDRIAL RNA PSEUDOURIDINE SYNTHASE"/>
    <property type="match status" value="1"/>
</dbReference>
<dbReference type="InterPro" id="IPR006145">
    <property type="entry name" value="PsdUridine_synth_RsuA/RluA"/>
</dbReference>
<dbReference type="EMBL" id="JADCNM010000005">
    <property type="protein sequence ID" value="KAG0483230.1"/>
    <property type="molecule type" value="Genomic_DNA"/>
</dbReference>
<dbReference type="Pfam" id="PF00849">
    <property type="entry name" value="PseudoU_synth_2"/>
    <property type="match status" value="1"/>
</dbReference>
<proteinExistence type="inferred from homology"/>
<sequence>MDFSEQYFCYQIRPMIAGWFLRAEVERSMSELLRLGRRHFSRQPSLAQINRLLLHFFCSSSSSSLLEGVRGKETTHEHKKWLNLPPYAPQRDASSVAKEIFGGNKAEKEEALTSLKWVRRCCPHLPISLLQKLFRLRQVRKEIIFVDNACSGAHSERKQLKRISSKEVMKSGEVILLPVTLQNFADEKNEQYKPNEIKFIRSLILYKDSSIIVINKPHGLPVQGGIGIKHSIDVLAASSLKFDYPDAPRLVHRLDRDSSGLLVIGRNLTSSSILHSIFREKTGRILKDSVKDAPRVLQRKYWALVIGSPRCSSGLVSAPVGKVTIQQGKSERITVIKDEKPTSSQHALTEYKVIKTSSNGYTWLELRPLTGRKHQLRVHCAEVLRTPIVGDYKYGRQAHREWKPVTTDYAMKCPKEKLPFGLDFEDGSICEKQPRLHLHCRQMILPNIAEAVRCMDPEATERCDFAEVDVLDLVAPLPLHMQLSWDVLKF</sequence>
<dbReference type="GO" id="GO:0009982">
    <property type="term" value="F:pseudouridine synthase activity"/>
    <property type="evidence" value="ECO:0007669"/>
    <property type="project" value="InterPro"/>
</dbReference>
<dbReference type="GO" id="GO:0005739">
    <property type="term" value="C:mitochondrion"/>
    <property type="evidence" value="ECO:0007669"/>
    <property type="project" value="UniProtKB-SubCell"/>
</dbReference>
<feature type="domain" description="Pseudouridine synthase RsuA/RluA-like" evidence="5">
    <location>
        <begin position="211"/>
        <end position="381"/>
    </location>
</feature>
<comment type="similarity">
    <text evidence="2">Belongs to the pseudouridine synthase RluA family.</text>
</comment>
<comment type="caution">
    <text evidence="6">The sequence shown here is derived from an EMBL/GenBank/DDBJ whole genome shotgun (WGS) entry which is preliminary data.</text>
</comment>
<evidence type="ECO:0000256" key="2">
    <source>
        <dbReference type="ARBA" id="ARBA00010876"/>
    </source>
</evidence>
<dbReference type="AlphaFoldDB" id="A0A835R0M0"/>
<evidence type="ECO:0000256" key="4">
    <source>
        <dbReference type="ARBA" id="ARBA00023235"/>
    </source>
</evidence>
<dbReference type="CDD" id="cd02869">
    <property type="entry name" value="PseudoU_synth_RluA_like"/>
    <property type="match status" value="1"/>
</dbReference>
<dbReference type="GO" id="GO:0000455">
    <property type="term" value="P:enzyme-directed rRNA pseudouridine synthesis"/>
    <property type="evidence" value="ECO:0007669"/>
    <property type="project" value="TreeGrafter"/>
</dbReference>
<gene>
    <name evidence="6" type="ORF">HPP92_011314</name>
</gene>
<organism evidence="6 7">
    <name type="scientific">Vanilla planifolia</name>
    <name type="common">Vanilla</name>
    <dbReference type="NCBI Taxonomy" id="51239"/>
    <lineage>
        <taxon>Eukaryota</taxon>
        <taxon>Viridiplantae</taxon>
        <taxon>Streptophyta</taxon>
        <taxon>Embryophyta</taxon>
        <taxon>Tracheophyta</taxon>
        <taxon>Spermatophyta</taxon>
        <taxon>Magnoliopsida</taxon>
        <taxon>Liliopsida</taxon>
        <taxon>Asparagales</taxon>
        <taxon>Orchidaceae</taxon>
        <taxon>Vanilloideae</taxon>
        <taxon>Vanilleae</taxon>
        <taxon>Vanilla</taxon>
    </lineage>
</organism>
<keyword evidence="3" id="KW-0496">Mitochondrion</keyword>